<dbReference type="InterPro" id="IPR004089">
    <property type="entry name" value="MCPsignal_dom"/>
</dbReference>
<keyword evidence="1" id="KW-0807">Transducer</keyword>
<evidence type="ECO:0000313" key="4">
    <source>
        <dbReference type="EMBL" id="MBB6481104.1"/>
    </source>
</evidence>
<gene>
    <name evidence="4" type="ORF">HNR50_002777</name>
</gene>
<dbReference type="AlphaFoldDB" id="A0A841R779"/>
<dbReference type="GO" id="GO:0016020">
    <property type="term" value="C:membrane"/>
    <property type="evidence" value="ECO:0007669"/>
    <property type="project" value="InterPro"/>
</dbReference>
<evidence type="ECO:0000259" key="3">
    <source>
        <dbReference type="PROSITE" id="PS50111"/>
    </source>
</evidence>
<sequence>MKDDIQQIKEKLIKRLNELVEKTEEIYLNLGRDYPQLLQELNRSISESSESVNSAGRFSSAGSIDAIIDEASQITIQFKDSLFAIYKRDGELFEIIERGISEMGVLSGVIANIKEISIEMELISLNAMTVALKSGTAGKAFSFITDELKKLSAQTIRLTDQLTDNGTTQLNSFELYRKKISEAGEKQKSLNSRLDSHLEQAFTTSSMALKDSSEIMQSLSRSSKDIQPPLMRIMEEVQLQDIIRQSIDHIYISLDQFKAIESSWSEEEKLDELAFRKILPDLCFSVLEDVKKELKGSQTVFEEQSALVKSLLDSLEERRASFVNSSLDASGREGRSITALREESAGRIEEMIHDVNQSIKMSQDISEEGIKLIRDLLILQRQFLSFEPIITRFHNIIVASKIEVAKQAALGDMKGTVSNMTDLTEGIDNDISRALDTIKHFLKTTEKTIGEYSLVIRKEMPELKNLTSRTADNQAQLSEITDTLIENLRSFRLFTPRFFTLYGETERNRKKLKELEEGISHMETLLNTIRNNANEGYALLGGNTDIENWTIQNERLANIINKFTIFTHKKTASDLAGTAVEAEEAAESGEVTFF</sequence>
<feature type="domain" description="Methyl-accepting transducer" evidence="3">
    <location>
        <begin position="38"/>
        <end position="162"/>
    </location>
</feature>
<dbReference type="Gene3D" id="1.10.287.950">
    <property type="entry name" value="Methyl-accepting chemotaxis protein"/>
    <property type="match status" value="1"/>
</dbReference>
<organism evidence="4 5">
    <name type="scientific">Spirochaeta isovalerica</name>
    <dbReference type="NCBI Taxonomy" id="150"/>
    <lineage>
        <taxon>Bacteria</taxon>
        <taxon>Pseudomonadati</taxon>
        <taxon>Spirochaetota</taxon>
        <taxon>Spirochaetia</taxon>
        <taxon>Spirochaetales</taxon>
        <taxon>Spirochaetaceae</taxon>
        <taxon>Spirochaeta</taxon>
    </lineage>
</organism>
<feature type="coiled-coil region" evidence="2">
    <location>
        <begin position="2"/>
        <end position="33"/>
    </location>
</feature>
<evidence type="ECO:0000313" key="5">
    <source>
        <dbReference type="Proteomes" id="UP000587760"/>
    </source>
</evidence>
<protein>
    <recommendedName>
        <fullName evidence="3">Methyl-accepting transducer domain-containing protein</fullName>
    </recommendedName>
</protein>
<name>A0A841R779_9SPIO</name>
<dbReference type="GO" id="GO:0007165">
    <property type="term" value="P:signal transduction"/>
    <property type="evidence" value="ECO:0007669"/>
    <property type="project" value="UniProtKB-KW"/>
</dbReference>
<comment type="caution">
    <text evidence="4">The sequence shown here is derived from an EMBL/GenBank/DDBJ whole genome shotgun (WGS) entry which is preliminary data.</text>
</comment>
<dbReference type="PROSITE" id="PS50111">
    <property type="entry name" value="CHEMOTAXIS_TRANSDUC_2"/>
    <property type="match status" value="1"/>
</dbReference>
<proteinExistence type="predicted"/>
<keyword evidence="5" id="KW-1185">Reference proteome</keyword>
<accession>A0A841R779</accession>
<dbReference type="RefSeq" id="WP_184747349.1">
    <property type="nucleotide sequence ID" value="NZ_JACHGJ010000005.1"/>
</dbReference>
<dbReference type="SUPFAM" id="SSF58104">
    <property type="entry name" value="Methyl-accepting chemotaxis protein (MCP) signaling domain"/>
    <property type="match status" value="1"/>
</dbReference>
<evidence type="ECO:0000256" key="2">
    <source>
        <dbReference type="SAM" id="Coils"/>
    </source>
</evidence>
<dbReference type="Proteomes" id="UP000587760">
    <property type="component" value="Unassembled WGS sequence"/>
</dbReference>
<dbReference type="EMBL" id="JACHGJ010000005">
    <property type="protein sequence ID" value="MBB6481104.1"/>
    <property type="molecule type" value="Genomic_DNA"/>
</dbReference>
<keyword evidence="2" id="KW-0175">Coiled coil</keyword>
<evidence type="ECO:0000256" key="1">
    <source>
        <dbReference type="PROSITE-ProRule" id="PRU00284"/>
    </source>
</evidence>
<reference evidence="4 5" key="1">
    <citation type="submission" date="2020-08" db="EMBL/GenBank/DDBJ databases">
        <title>Genomic Encyclopedia of Type Strains, Phase IV (KMG-IV): sequencing the most valuable type-strain genomes for metagenomic binning, comparative biology and taxonomic classification.</title>
        <authorList>
            <person name="Goeker M."/>
        </authorList>
    </citation>
    <scope>NUCLEOTIDE SEQUENCE [LARGE SCALE GENOMIC DNA]</scope>
    <source>
        <strain evidence="4 5">DSM 2461</strain>
    </source>
</reference>